<dbReference type="AlphaFoldDB" id="A0A9P6LKH6"/>
<dbReference type="InterPro" id="IPR040605">
    <property type="entry name" value="Glyco_hydro2_dom5"/>
</dbReference>
<evidence type="ECO:0000259" key="4">
    <source>
        <dbReference type="Pfam" id="PF00703"/>
    </source>
</evidence>
<dbReference type="SUPFAM" id="SSF49373">
    <property type="entry name" value="Invasin/intimin cell-adhesion fragments"/>
    <property type="match status" value="1"/>
</dbReference>
<dbReference type="InterPro" id="IPR051913">
    <property type="entry name" value="GH2_Domain-Containing"/>
</dbReference>
<proteinExistence type="inferred from homology"/>
<evidence type="ECO:0000256" key="2">
    <source>
        <dbReference type="ARBA" id="ARBA00022801"/>
    </source>
</evidence>
<dbReference type="InterPro" id="IPR006102">
    <property type="entry name" value="Ig-like_GH2"/>
</dbReference>
<dbReference type="GO" id="GO:0004553">
    <property type="term" value="F:hydrolase activity, hydrolyzing O-glycosyl compounds"/>
    <property type="evidence" value="ECO:0007669"/>
    <property type="project" value="InterPro"/>
</dbReference>
<dbReference type="Pfam" id="PF02837">
    <property type="entry name" value="Glyco_hydro_2_N"/>
    <property type="match status" value="1"/>
</dbReference>
<evidence type="ECO:0000259" key="8">
    <source>
        <dbReference type="Pfam" id="PF18565"/>
    </source>
</evidence>
<evidence type="ECO:0000256" key="1">
    <source>
        <dbReference type="ARBA" id="ARBA00007401"/>
    </source>
</evidence>
<dbReference type="RefSeq" id="XP_038745627.1">
    <property type="nucleotide sequence ID" value="XM_038888826.1"/>
</dbReference>
<dbReference type="InterPro" id="IPR048229">
    <property type="entry name" value="GalB-like"/>
</dbReference>
<dbReference type="GO" id="GO:0005975">
    <property type="term" value="P:carbohydrate metabolic process"/>
    <property type="evidence" value="ECO:0007669"/>
    <property type="project" value="InterPro"/>
</dbReference>
<dbReference type="Gene3D" id="2.60.120.260">
    <property type="entry name" value="Galactose-binding domain-like"/>
    <property type="match status" value="1"/>
</dbReference>
<dbReference type="InterPro" id="IPR023232">
    <property type="entry name" value="Glyco_hydro_2_AS"/>
</dbReference>
<dbReference type="GeneID" id="62161900"/>
<dbReference type="InterPro" id="IPR006103">
    <property type="entry name" value="Glyco_hydro_2_cat"/>
</dbReference>
<name>A0A9P6LKH6_9PEZI</name>
<dbReference type="Pfam" id="PF00703">
    <property type="entry name" value="Glyco_hydro_2"/>
    <property type="match status" value="1"/>
</dbReference>
<protein>
    <submittedName>
        <fullName evidence="9">Beta-galactosidase</fullName>
    </submittedName>
</protein>
<dbReference type="PANTHER" id="PTHR42732">
    <property type="entry name" value="BETA-GALACTOSIDASE"/>
    <property type="match status" value="1"/>
</dbReference>
<keyword evidence="2" id="KW-0378">Hydrolase</keyword>
<dbReference type="InterPro" id="IPR032311">
    <property type="entry name" value="DUF4982"/>
</dbReference>
<keyword evidence="10" id="KW-1185">Reference proteome</keyword>
<dbReference type="PRINTS" id="PR00132">
    <property type="entry name" value="GLHYDRLASE2"/>
</dbReference>
<sequence>MHDGWRFLRSETIPDGIIYERRSDANSSDLVELKPWIMPTANDFINDPAKHYQRPEAEPEVDISFASPSFDDGDWETVTVPHDWAIKLPFLEGSKPIIPAAMGQLPVHGVGWYRQTLLVDGFSNDTIHYVDVDGGMSYPMVWVNGHLVGGWPFGYNSFRLDISPYLVSGNNTLAIRTDNPAGQSSRWYPGAGLYRNVWLTKVSAVHVSHWGTVVTTKEVSKEAATIDLSTQISDARTQKEDSLDVTIVSEVFEVNRDTGLRQQSPAVRFPQQTVELSSGDRTQSNNSVVINNPKLWGPPPAQTPNLYVIVTSLYSGGKPDESQLLDTYETQFGIRSLEFDPNRGVVLNGELVYLQGVNQHHDLGALGAAYNHRAAQRQLEILQEMGANAIRMSHNPPAPELLDMTDRMGFVVMNEIFDSWSDGKSALDFHLVFDDWREPDLRSLIRRDRNHPSVIMWSYGNEVKEQVSSDQLAAEISIYLRGICREEDPTRLSTAAINRSTPNSSLADSLEVISLNYQGEGIRYGPAYEYLTGNKKTPQYDAFHEAYPGKVITSSEYASQLSLRGSFSFPVTPYNSAPVNETDGSILEEYGVSAYELYSAEAGSSPDRVFLAQDEHPFVSGGFVWTGWDYIGEPYYYDNIRSGYWGIVDLAGFKKERFWLYQSRWRQDFPMAHIVPHWNWPNRTGEITPVHVFSSGDEAELFINGESFGRREQERDAGFYRFKWDDVKYEPGEVHVVTYKNGKEWANDTVRTTGDATGLRLKADRTSIAADGEDLSFVTVEIVDSDGNVVHLANNKISVSVTAGSGQILATDNGHPADYTIFTSLERSAFHGLLLTIVSANGAGNVVIMAQSDGLGSAEVALEGF</sequence>
<dbReference type="InterPro" id="IPR008979">
    <property type="entry name" value="Galactose-bd-like_sf"/>
</dbReference>
<dbReference type="Pfam" id="PF16355">
    <property type="entry name" value="DUF4982"/>
    <property type="match status" value="1"/>
</dbReference>
<dbReference type="InterPro" id="IPR006104">
    <property type="entry name" value="Glyco_hydro_2_N"/>
</dbReference>
<feature type="domain" description="Glycosyl hydrolases family 2 sugar binding" evidence="6">
    <location>
        <begin position="75"/>
        <end position="177"/>
    </location>
</feature>
<evidence type="ECO:0000313" key="9">
    <source>
        <dbReference type="EMBL" id="KAF9876166.1"/>
    </source>
</evidence>
<dbReference type="Proteomes" id="UP000781932">
    <property type="component" value="Unassembled WGS sequence"/>
</dbReference>
<dbReference type="InterPro" id="IPR013783">
    <property type="entry name" value="Ig-like_fold"/>
</dbReference>
<dbReference type="Gene3D" id="2.60.40.10">
    <property type="entry name" value="Immunoglobulins"/>
    <property type="match status" value="3"/>
</dbReference>
<dbReference type="EMBL" id="JAATWM020000018">
    <property type="protein sequence ID" value="KAF9876166.1"/>
    <property type="molecule type" value="Genomic_DNA"/>
</dbReference>
<dbReference type="InterPro" id="IPR008964">
    <property type="entry name" value="Invasin/intimin_cell_adhesion"/>
</dbReference>
<dbReference type="SUPFAM" id="SSF49303">
    <property type="entry name" value="beta-Galactosidase/glucuronidase domain"/>
    <property type="match status" value="1"/>
</dbReference>
<feature type="domain" description="Glycoside hydrolase family 2 catalytic" evidence="5">
    <location>
        <begin position="345"/>
        <end position="516"/>
    </location>
</feature>
<gene>
    <name evidence="9" type="ORF">CkaCkLH20_06109</name>
</gene>
<reference evidence="9" key="1">
    <citation type="submission" date="2020-03" db="EMBL/GenBank/DDBJ databases">
        <authorList>
            <person name="He L."/>
        </authorList>
    </citation>
    <scope>NUCLEOTIDE SEQUENCE</scope>
    <source>
        <strain evidence="9">CkLH20</strain>
    </source>
</reference>
<dbReference type="SUPFAM" id="SSF51445">
    <property type="entry name" value="(Trans)glycosidases"/>
    <property type="match status" value="1"/>
</dbReference>
<comment type="caution">
    <text evidence="9">The sequence shown here is derived from an EMBL/GenBank/DDBJ whole genome shotgun (WGS) entry which is preliminary data.</text>
</comment>
<dbReference type="Pfam" id="PF18565">
    <property type="entry name" value="Glyco_hydro2_C5"/>
    <property type="match status" value="1"/>
</dbReference>
<dbReference type="PANTHER" id="PTHR42732:SF1">
    <property type="entry name" value="BETA-MANNOSIDASE"/>
    <property type="match status" value="1"/>
</dbReference>
<evidence type="ECO:0000259" key="5">
    <source>
        <dbReference type="Pfam" id="PF02836"/>
    </source>
</evidence>
<dbReference type="Pfam" id="PF02836">
    <property type="entry name" value="Glyco_hydro_2_C"/>
    <property type="match status" value="1"/>
</dbReference>
<evidence type="ECO:0000259" key="6">
    <source>
        <dbReference type="Pfam" id="PF02837"/>
    </source>
</evidence>
<feature type="domain" description="Glycoside hydrolase family 2 immunoglobulin-like beta-sandwich" evidence="4">
    <location>
        <begin position="212"/>
        <end position="335"/>
    </location>
</feature>
<keyword evidence="3" id="KW-0326">Glycosidase</keyword>
<dbReference type="NCBIfam" id="NF041463">
    <property type="entry name" value="GalB"/>
    <property type="match status" value="1"/>
</dbReference>
<dbReference type="OrthoDB" id="408532at2759"/>
<feature type="domain" description="DUF4982" evidence="7">
    <location>
        <begin position="685"/>
        <end position="746"/>
    </location>
</feature>
<evidence type="ECO:0000313" key="10">
    <source>
        <dbReference type="Proteomes" id="UP000781932"/>
    </source>
</evidence>
<dbReference type="Gene3D" id="3.20.20.80">
    <property type="entry name" value="Glycosidases"/>
    <property type="match status" value="1"/>
</dbReference>
<dbReference type="PROSITE" id="PS00608">
    <property type="entry name" value="GLYCOSYL_HYDROL_F2_2"/>
    <property type="match status" value="1"/>
</dbReference>
<reference evidence="9" key="2">
    <citation type="submission" date="2020-11" db="EMBL/GenBank/DDBJ databases">
        <title>Whole genome sequencing of Colletotrichum sp.</title>
        <authorList>
            <person name="Li H."/>
        </authorList>
    </citation>
    <scope>NUCLEOTIDE SEQUENCE</scope>
    <source>
        <strain evidence="9">CkLH20</strain>
    </source>
</reference>
<accession>A0A9P6LKH6</accession>
<organism evidence="9 10">
    <name type="scientific">Colletotrichum karsti</name>
    <dbReference type="NCBI Taxonomy" id="1095194"/>
    <lineage>
        <taxon>Eukaryota</taxon>
        <taxon>Fungi</taxon>
        <taxon>Dikarya</taxon>
        <taxon>Ascomycota</taxon>
        <taxon>Pezizomycotina</taxon>
        <taxon>Sordariomycetes</taxon>
        <taxon>Hypocreomycetidae</taxon>
        <taxon>Glomerellales</taxon>
        <taxon>Glomerellaceae</taxon>
        <taxon>Colletotrichum</taxon>
        <taxon>Colletotrichum boninense species complex</taxon>
    </lineage>
</organism>
<evidence type="ECO:0000259" key="7">
    <source>
        <dbReference type="Pfam" id="PF16355"/>
    </source>
</evidence>
<dbReference type="SUPFAM" id="SSF49785">
    <property type="entry name" value="Galactose-binding domain-like"/>
    <property type="match status" value="1"/>
</dbReference>
<dbReference type="InterPro" id="IPR006101">
    <property type="entry name" value="Glyco_hydro_2"/>
</dbReference>
<evidence type="ECO:0000256" key="3">
    <source>
        <dbReference type="ARBA" id="ARBA00023295"/>
    </source>
</evidence>
<feature type="domain" description="Glycoside hydrolase family 2" evidence="8">
    <location>
        <begin position="759"/>
        <end position="860"/>
    </location>
</feature>
<dbReference type="InterPro" id="IPR036156">
    <property type="entry name" value="Beta-gal/glucu_dom_sf"/>
</dbReference>
<comment type="similarity">
    <text evidence="1">Belongs to the glycosyl hydrolase 2 family.</text>
</comment>
<dbReference type="InterPro" id="IPR017853">
    <property type="entry name" value="GH"/>
</dbReference>